<dbReference type="PRINTS" id="PR00507">
    <property type="entry name" value="N12N6MTFRASE"/>
</dbReference>
<gene>
    <name evidence="9" type="ORF">H4075_19880</name>
</gene>
<evidence type="ECO:0000256" key="4">
    <source>
        <dbReference type="ARBA" id="ARBA00022691"/>
    </source>
</evidence>
<comment type="catalytic activity">
    <reaction evidence="5">
        <text>a 2'-deoxyadenosine in DNA + S-adenosyl-L-methionine = an N(6)-methyl-2'-deoxyadenosine in DNA + S-adenosyl-L-homocysteine + H(+)</text>
        <dbReference type="Rhea" id="RHEA:15197"/>
        <dbReference type="Rhea" id="RHEA-COMP:12418"/>
        <dbReference type="Rhea" id="RHEA-COMP:12419"/>
        <dbReference type="ChEBI" id="CHEBI:15378"/>
        <dbReference type="ChEBI" id="CHEBI:57856"/>
        <dbReference type="ChEBI" id="CHEBI:59789"/>
        <dbReference type="ChEBI" id="CHEBI:90615"/>
        <dbReference type="ChEBI" id="CHEBI:90616"/>
        <dbReference type="EC" id="2.1.1.72"/>
    </reaction>
</comment>
<dbReference type="EMBL" id="CP060007">
    <property type="protein sequence ID" value="QNA44297.1"/>
    <property type="molecule type" value="Genomic_DNA"/>
</dbReference>
<dbReference type="RefSeq" id="WP_182802559.1">
    <property type="nucleotide sequence ID" value="NZ_CP060007.1"/>
</dbReference>
<dbReference type="InterPro" id="IPR046820">
    <property type="entry name" value="MmeI_TRD"/>
</dbReference>
<evidence type="ECO:0000256" key="1">
    <source>
        <dbReference type="ARBA" id="ARBA00011900"/>
    </source>
</evidence>
<feature type="domain" description="MmeI-like target recognition" evidence="8">
    <location>
        <begin position="924"/>
        <end position="1114"/>
    </location>
</feature>
<evidence type="ECO:0000259" key="8">
    <source>
        <dbReference type="Pfam" id="PF20466"/>
    </source>
</evidence>
<dbReference type="Pfam" id="PF20466">
    <property type="entry name" value="MmeI_TRD"/>
    <property type="match status" value="1"/>
</dbReference>
<evidence type="ECO:0000313" key="10">
    <source>
        <dbReference type="Proteomes" id="UP000515344"/>
    </source>
</evidence>
<dbReference type="Pfam" id="PF07669">
    <property type="entry name" value="Eco57I"/>
    <property type="match status" value="1"/>
</dbReference>
<dbReference type="Gene3D" id="3.40.50.150">
    <property type="entry name" value="Vaccinia Virus protein VP39"/>
    <property type="match status" value="2"/>
</dbReference>
<dbReference type="PROSITE" id="PS00092">
    <property type="entry name" value="N6_MTASE"/>
    <property type="match status" value="1"/>
</dbReference>
<dbReference type="InterPro" id="IPR050953">
    <property type="entry name" value="N4_N6_ade-DNA_methylase"/>
</dbReference>
<evidence type="ECO:0000256" key="6">
    <source>
        <dbReference type="SAM" id="MobiDB-lite"/>
    </source>
</evidence>
<evidence type="ECO:0000256" key="2">
    <source>
        <dbReference type="ARBA" id="ARBA00022603"/>
    </source>
</evidence>
<dbReference type="REBASE" id="440331">
    <property type="entry name" value="LspS1366ORF19880P"/>
</dbReference>
<accession>A0A7G5XFP4</accession>
<evidence type="ECO:0000256" key="5">
    <source>
        <dbReference type="ARBA" id="ARBA00047942"/>
    </source>
</evidence>
<evidence type="ECO:0000313" key="9">
    <source>
        <dbReference type="EMBL" id="QNA44297.1"/>
    </source>
</evidence>
<evidence type="ECO:0000256" key="3">
    <source>
        <dbReference type="ARBA" id="ARBA00022679"/>
    </source>
</evidence>
<dbReference type="SUPFAM" id="SSF53335">
    <property type="entry name" value="S-adenosyl-L-methionine-dependent methyltransferases"/>
    <property type="match status" value="1"/>
</dbReference>
<dbReference type="InterPro" id="IPR029063">
    <property type="entry name" value="SAM-dependent_MTases_sf"/>
</dbReference>
<feature type="domain" description="Type II methyltransferase M.TaqI-like" evidence="7">
    <location>
        <begin position="545"/>
        <end position="842"/>
    </location>
</feature>
<dbReference type="InterPro" id="IPR002052">
    <property type="entry name" value="DNA_methylase_N6_adenine_CS"/>
</dbReference>
<dbReference type="GO" id="GO:0003676">
    <property type="term" value="F:nucleic acid binding"/>
    <property type="evidence" value="ECO:0007669"/>
    <property type="project" value="InterPro"/>
</dbReference>
<reference evidence="10" key="1">
    <citation type="submission" date="2020-08" db="EMBL/GenBank/DDBJ databases">
        <title>Lacibacter sp. S13-6-6 genome sequencing.</title>
        <authorList>
            <person name="Jin L."/>
        </authorList>
    </citation>
    <scope>NUCLEOTIDE SEQUENCE [LARGE SCALE GENOMIC DNA]</scope>
    <source>
        <strain evidence="10">S13-6-6</strain>
    </source>
</reference>
<dbReference type="PANTHER" id="PTHR33841">
    <property type="entry name" value="DNA METHYLTRANSFERASE YEEA-RELATED"/>
    <property type="match status" value="1"/>
</dbReference>
<dbReference type="GO" id="GO:0032259">
    <property type="term" value="P:methylation"/>
    <property type="evidence" value="ECO:0007669"/>
    <property type="project" value="UniProtKB-KW"/>
</dbReference>
<feature type="compositionally biased region" description="Basic and acidic residues" evidence="6">
    <location>
        <begin position="1289"/>
        <end position="1300"/>
    </location>
</feature>
<dbReference type="EC" id="2.1.1.72" evidence="1"/>
<keyword evidence="10" id="KW-1185">Reference proteome</keyword>
<proteinExistence type="predicted"/>
<name>A0A7G5XFP4_9BACT</name>
<organism evidence="9 10">
    <name type="scientific">Lacibacter sediminis</name>
    <dbReference type="NCBI Taxonomy" id="2760713"/>
    <lineage>
        <taxon>Bacteria</taxon>
        <taxon>Pseudomonadati</taxon>
        <taxon>Bacteroidota</taxon>
        <taxon>Chitinophagia</taxon>
        <taxon>Chitinophagales</taxon>
        <taxon>Chitinophagaceae</taxon>
        <taxon>Lacibacter</taxon>
    </lineage>
</organism>
<keyword evidence="3" id="KW-0808">Transferase</keyword>
<protein>
    <recommendedName>
        <fullName evidence="1">site-specific DNA-methyltransferase (adenine-specific)</fullName>
        <ecNumber evidence="1">2.1.1.72</ecNumber>
    </recommendedName>
</protein>
<dbReference type="PANTHER" id="PTHR33841:SF1">
    <property type="entry name" value="DNA METHYLTRANSFERASE A"/>
    <property type="match status" value="1"/>
</dbReference>
<dbReference type="GO" id="GO:0009007">
    <property type="term" value="F:site-specific DNA-methyltransferase (adenine-specific) activity"/>
    <property type="evidence" value="ECO:0007669"/>
    <property type="project" value="UniProtKB-EC"/>
</dbReference>
<keyword evidence="4" id="KW-0949">S-adenosyl-L-methionine</keyword>
<sequence length="1313" mass="150731">MNYSSINIQGNILSSEVLEKIRTEDIRFQQAKDFNLDPHASVRDEISLAWSLALSHWKAFKQKREQLSATDTGTTETRNYWMKPLMGILGYELSAAQAETINGKTYAVSFRATNLDQFPVHIVGINQSLDARAETGGPRLSPHALAQEYLNNQEHMYALVSNGKFLRLLRDATRLSRLSYLEFDLNQMMDDGLYAEFALLYRVLHASRMPQKMDAGAESILEFYHQEALASGSRIRERLSLAVETSIKELANGFLQNNANEGLRKTIAANQLNAQDYYLYNLRIIYRLLFLMVIEERKLIYPANRDEQIEQQRTIYYKYYSVQRLCRLVEKAVYVDPKKTDLWQSLVTCFTLFENSKYGKQLGIAPLGSGLFAADALGIMSEQMLDNETLLKVLRHLVTFESEKGQRVRVNYADLDVEEFGSVYEGLLEYEPEIQEPNTQPVFLFKGQEKGKTQRSKDGAHYTPEELVKPLIKHSLDYLITDKLKEKDAEAALLSLKVCDVACGSGHILLSAARRIGFELAKLRSKEDQPSPPVLRQAIRDAINNCIYGVDKNPLAVELCKVAMWLEAHNPGEPLNFLDHHIKCGDAIVGLAHKDELEKGIADEAFKALPGDDKTIASSFLKRNKQERKEKTQAAFEFEKAMITEVDAVIEQYKLFKNLPERTPEEVANKEKQYRQYESDYHRIRMKQLADAQVAQFFIPKTDGNKPNILTDAEYRIFLRQLNKHIGVLQSDKLAKAETLAREKRFFHWFLEFPEVFNEGGFDCILGNPPFLGGKKISGAFGDSYFEFIKNNYTPAAAMDLVGFFFRRIFQIIAEKKFMSLISTQSICEGATREWSLEIILNTNGTILFALKRIQWPGVANVDVSLISINKSQSWYAPKILNGNQVQNITPYLTDELSNVAAHELSINSDKSFVGSFILGLGFLIDIEKANEIISKDEKYNEVLFPYLNGEDLNSNIDQLPSRYVINFFDWPVNKANEYPICFDIVESLVKPERQRLEKDSNGKEIAGKFVLRNPLPQKWWQYADKRPSLYSKLKNLNRVLVIPETTKYLSFTYYSPGIVFSSMTKVILLEEYYFGAILCSTFHEEWARKYSATLGGRLKYNPSNCFVTFPFPNCISDNNIASLNRISEAYHKYRPKLMLSIGLGLTKTYNAFHAKDVQLSIANDNLQFFDKKVIEKQYGKEVWNLWNHLQRTKDTCSMEEALAGIVKLRELHVQMDHAVLVAYGWSDIQLRHDFYEVDYLPENDRIRFTIHPDARKEVLKRLLELNHQIHEEEIKAGLWDKKGKKKTYKTDDDVVSRVDEPDENLGGLFNQK</sequence>
<dbReference type="GO" id="GO:0006304">
    <property type="term" value="P:DNA modification"/>
    <property type="evidence" value="ECO:0007669"/>
    <property type="project" value="InterPro"/>
</dbReference>
<evidence type="ECO:0000259" key="7">
    <source>
        <dbReference type="Pfam" id="PF07669"/>
    </source>
</evidence>
<dbReference type="InterPro" id="IPR011639">
    <property type="entry name" value="MethylTrfase_TaqI-like_dom"/>
</dbReference>
<feature type="region of interest" description="Disordered" evidence="6">
    <location>
        <begin position="1284"/>
        <end position="1313"/>
    </location>
</feature>
<dbReference type="KEGG" id="lacs:H4075_19880"/>
<dbReference type="Proteomes" id="UP000515344">
    <property type="component" value="Chromosome"/>
</dbReference>
<keyword evidence="2 9" id="KW-0489">Methyltransferase</keyword>